<name>A0A8T0E2Y8_ARGBR</name>
<feature type="compositionally biased region" description="Polar residues" evidence="1">
    <location>
        <begin position="135"/>
        <end position="147"/>
    </location>
</feature>
<proteinExistence type="predicted"/>
<feature type="compositionally biased region" description="Basic and acidic residues" evidence="1">
    <location>
        <begin position="106"/>
        <end position="127"/>
    </location>
</feature>
<protein>
    <submittedName>
        <fullName evidence="2">Uncharacterized protein</fullName>
    </submittedName>
</protein>
<reference evidence="2" key="2">
    <citation type="submission" date="2020-06" db="EMBL/GenBank/DDBJ databases">
        <authorList>
            <person name="Sheffer M."/>
        </authorList>
    </citation>
    <scope>NUCLEOTIDE SEQUENCE</scope>
</reference>
<dbReference type="AlphaFoldDB" id="A0A8T0E2Y8"/>
<reference evidence="2" key="1">
    <citation type="journal article" date="2020" name="bioRxiv">
        <title>Chromosome-level reference genome of the European wasp spider Argiope bruennichi: a resource for studies on range expansion and evolutionary adaptation.</title>
        <authorList>
            <person name="Sheffer M.M."/>
            <person name="Hoppe A."/>
            <person name="Krehenwinkel H."/>
            <person name="Uhl G."/>
            <person name="Kuss A.W."/>
            <person name="Jensen L."/>
            <person name="Jensen C."/>
            <person name="Gillespie R.G."/>
            <person name="Hoff K.J."/>
            <person name="Prost S."/>
        </authorList>
    </citation>
    <scope>NUCLEOTIDE SEQUENCE</scope>
</reference>
<feature type="region of interest" description="Disordered" evidence="1">
    <location>
        <begin position="1"/>
        <end position="175"/>
    </location>
</feature>
<dbReference type="Proteomes" id="UP000807504">
    <property type="component" value="Unassembled WGS sequence"/>
</dbReference>
<sequence>MTDDNKKNGTGAGNEYDGGRAGCNREKKSGRLRRERRARRAPCRKNLLGGEKVADREKQTKGEEGRWRHHEQREGQSPAGHQRGAGETSQSGRSKGPLKGQRVTGGRREEAQPKPREGGGGRKCRGERMKRRAENTGTAKQTWTDTTGGAREDGNRGGKKAQRGWKPFSTEAERD</sequence>
<evidence type="ECO:0000313" key="2">
    <source>
        <dbReference type="EMBL" id="KAF8765062.1"/>
    </source>
</evidence>
<evidence type="ECO:0000256" key="1">
    <source>
        <dbReference type="SAM" id="MobiDB-lite"/>
    </source>
</evidence>
<feature type="compositionally biased region" description="Basic and acidic residues" evidence="1">
    <location>
        <begin position="52"/>
        <end position="74"/>
    </location>
</feature>
<feature type="compositionally biased region" description="Basic residues" evidence="1">
    <location>
        <begin position="30"/>
        <end position="43"/>
    </location>
</feature>
<accession>A0A8T0E2Y8</accession>
<organism evidence="2 3">
    <name type="scientific">Argiope bruennichi</name>
    <name type="common">Wasp spider</name>
    <name type="synonym">Aranea bruennichi</name>
    <dbReference type="NCBI Taxonomy" id="94029"/>
    <lineage>
        <taxon>Eukaryota</taxon>
        <taxon>Metazoa</taxon>
        <taxon>Ecdysozoa</taxon>
        <taxon>Arthropoda</taxon>
        <taxon>Chelicerata</taxon>
        <taxon>Arachnida</taxon>
        <taxon>Araneae</taxon>
        <taxon>Araneomorphae</taxon>
        <taxon>Entelegynae</taxon>
        <taxon>Araneoidea</taxon>
        <taxon>Araneidae</taxon>
        <taxon>Argiope</taxon>
    </lineage>
</organism>
<gene>
    <name evidence="2" type="ORF">HNY73_023064</name>
</gene>
<evidence type="ECO:0000313" key="3">
    <source>
        <dbReference type="Proteomes" id="UP000807504"/>
    </source>
</evidence>
<dbReference type="EMBL" id="JABXBU010002231">
    <property type="protein sequence ID" value="KAF8765062.1"/>
    <property type="molecule type" value="Genomic_DNA"/>
</dbReference>
<comment type="caution">
    <text evidence="2">The sequence shown here is derived from an EMBL/GenBank/DDBJ whole genome shotgun (WGS) entry which is preliminary data.</text>
</comment>
<keyword evidence="3" id="KW-1185">Reference proteome</keyword>